<dbReference type="Gene3D" id="1.20.1280.50">
    <property type="match status" value="1"/>
</dbReference>
<evidence type="ECO:0000259" key="3">
    <source>
        <dbReference type="SMART" id="SM00256"/>
    </source>
</evidence>
<dbReference type="InterPro" id="IPR005174">
    <property type="entry name" value="KIB1-4_b-propeller"/>
</dbReference>
<reference evidence="4 5" key="1">
    <citation type="journal article" date="2022" name="Cell">
        <title>Repeat-based holocentromeres influence genome architecture and karyotype evolution.</title>
        <authorList>
            <person name="Hofstatter P.G."/>
            <person name="Thangavel G."/>
            <person name="Lux T."/>
            <person name="Neumann P."/>
            <person name="Vondrak T."/>
            <person name="Novak P."/>
            <person name="Zhang M."/>
            <person name="Costa L."/>
            <person name="Castellani M."/>
            <person name="Scott A."/>
            <person name="Toegelov H."/>
            <person name="Fuchs J."/>
            <person name="Mata-Sucre Y."/>
            <person name="Dias Y."/>
            <person name="Vanzela A.L.L."/>
            <person name="Huettel B."/>
            <person name="Almeida C.C.S."/>
            <person name="Simkova H."/>
            <person name="Souza G."/>
            <person name="Pedrosa-Harand A."/>
            <person name="Macas J."/>
            <person name="Mayer K.F.X."/>
            <person name="Houben A."/>
            <person name="Marques A."/>
        </authorList>
    </citation>
    <scope>NUCLEOTIDE SEQUENCE [LARGE SCALE GENOMIC DNA]</scope>
    <source>
        <strain evidence="4">RhyTen1mFocal</strain>
    </source>
</reference>
<gene>
    <name evidence="4" type="ORF">LUZ61_010532</name>
</gene>
<proteinExistence type="predicted"/>
<keyword evidence="2" id="KW-1133">Transmembrane helix</keyword>
<evidence type="ECO:0000256" key="1">
    <source>
        <dbReference type="SAM" id="MobiDB-lite"/>
    </source>
</evidence>
<protein>
    <recommendedName>
        <fullName evidence="3">F-box domain-containing protein</fullName>
    </recommendedName>
</protein>
<dbReference type="Pfam" id="PF03478">
    <property type="entry name" value="Beta-prop_KIB1-4"/>
    <property type="match status" value="1"/>
</dbReference>
<dbReference type="InterPro" id="IPR050942">
    <property type="entry name" value="F-box_BR-signaling"/>
</dbReference>
<dbReference type="EMBL" id="JAMRDG010000001">
    <property type="protein sequence ID" value="KAJ3706827.1"/>
    <property type="molecule type" value="Genomic_DNA"/>
</dbReference>
<evidence type="ECO:0000256" key="2">
    <source>
        <dbReference type="SAM" id="Phobius"/>
    </source>
</evidence>
<feature type="transmembrane region" description="Helical" evidence="2">
    <location>
        <begin position="39"/>
        <end position="65"/>
    </location>
</feature>
<dbReference type="SUPFAM" id="SSF81383">
    <property type="entry name" value="F-box domain"/>
    <property type="match status" value="1"/>
</dbReference>
<dbReference type="InterPro" id="IPR001810">
    <property type="entry name" value="F-box_dom"/>
</dbReference>
<dbReference type="PANTHER" id="PTHR44259">
    <property type="entry name" value="OS07G0183000 PROTEIN-RELATED"/>
    <property type="match status" value="1"/>
</dbReference>
<dbReference type="Proteomes" id="UP001210211">
    <property type="component" value="Unassembled WGS sequence"/>
</dbReference>
<accession>A0AAD6EZC2</accession>
<comment type="caution">
    <text evidence="4">The sequence shown here is derived from an EMBL/GenBank/DDBJ whole genome shotgun (WGS) entry which is preliminary data.</text>
</comment>
<keyword evidence="2" id="KW-0812">Transmembrane</keyword>
<dbReference type="Pfam" id="PF12937">
    <property type="entry name" value="F-box-like"/>
    <property type="match status" value="1"/>
</dbReference>
<feature type="region of interest" description="Disordered" evidence="1">
    <location>
        <begin position="169"/>
        <end position="205"/>
    </location>
</feature>
<sequence length="516" mass="58763">MICFVGWGWWGEDRIQFSFPQFYEWKGNISIGFIYNWYVFGWIVLGQLVIYMLMMCDVLDMMYWLPKRIRIKKAPGLETTCRRQCSNGVITDYNLPHGASWLCPYRIHAAFLCCRNQLRSTGMPLIWQYITKFECPEQLLHYSTLPLSFIFPLSDKELLHLNYTGYNQPKPMAESHRRSSQSGSVAEKSPIKEPPPPQPENERDWSALPPEMLHLITKKLPDLPDLVRFRVVCQNWRSASSVSDPPPQLPWYIKNPCEYPDENPDPEKKYLHLHSMISGKIPKIKVPESHGKELHGSAHRYLLAFDWEQSSLSLLNPLTRREISLPPLKLASCELLCVRSDPSGSGIFVAIDGSVERSGPDILASCRVGDGNWVTVEQSKLLCCRTYYKGMFYVHDRETSITEVIDATTGRIVHVIPPQEYTAANSKPTNAKLSFHFLVESGGDLLGISGIWGTLDTDPAEYCFVIHRLDGGNGNPRWVPTKSIGNRFIFLHDSSVSFDASDFPGLKGNSIYFVTF</sequence>
<feature type="domain" description="F-box" evidence="3">
    <location>
        <begin position="208"/>
        <end position="249"/>
    </location>
</feature>
<keyword evidence="2" id="KW-0472">Membrane</keyword>
<organism evidence="4 5">
    <name type="scientific">Rhynchospora tenuis</name>
    <dbReference type="NCBI Taxonomy" id="198213"/>
    <lineage>
        <taxon>Eukaryota</taxon>
        <taxon>Viridiplantae</taxon>
        <taxon>Streptophyta</taxon>
        <taxon>Embryophyta</taxon>
        <taxon>Tracheophyta</taxon>
        <taxon>Spermatophyta</taxon>
        <taxon>Magnoliopsida</taxon>
        <taxon>Liliopsida</taxon>
        <taxon>Poales</taxon>
        <taxon>Cyperaceae</taxon>
        <taxon>Cyperoideae</taxon>
        <taxon>Rhynchosporeae</taxon>
        <taxon>Rhynchospora</taxon>
    </lineage>
</organism>
<evidence type="ECO:0000313" key="5">
    <source>
        <dbReference type="Proteomes" id="UP001210211"/>
    </source>
</evidence>
<name>A0AAD6EZC2_9POAL</name>
<keyword evidence="5" id="KW-1185">Reference proteome</keyword>
<evidence type="ECO:0000313" key="4">
    <source>
        <dbReference type="EMBL" id="KAJ3706827.1"/>
    </source>
</evidence>
<dbReference type="CDD" id="cd09917">
    <property type="entry name" value="F-box_SF"/>
    <property type="match status" value="1"/>
</dbReference>
<dbReference type="SMART" id="SM00256">
    <property type="entry name" value="FBOX"/>
    <property type="match status" value="1"/>
</dbReference>
<dbReference type="AlphaFoldDB" id="A0AAD6EZC2"/>
<dbReference type="InterPro" id="IPR036047">
    <property type="entry name" value="F-box-like_dom_sf"/>
</dbReference>